<evidence type="ECO:0000256" key="4">
    <source>
        <dbReference type="ARBA" id="ARBA00022448"/>
    </source>
</evidence>
<evidence type="ECO:0000256" key="13">
    <source>
        <dbReference type="SAM" id="Phobius"/>
    </source>
</evidence>
<geneLocation type="mitochondrion" evidence="14"/>
<dbReference type="GO" id="GO:0015078">
    <property type="term" value="F:proton transmembrane transporter activity"/>
    <property type="evidence" value="ECO:0007669"/>
    <property type="project" value="InterPro"/>
</dbReference>
<sequence>MPQMAPINWLSLLIYISILFMIFNVMNFYSFNYSIKSFNFKKMNKLLNWKW</sequence>
<evidence type="ECO:0000256" key="2">
    <source>
        <dbReference type="ARBA" id="ARBA00008892"/>
    </source>
</evidence>
<keyword evidence="4 12" id="KW-0813">Transport</keyword>
<comment type="subunit">
    <text evidence="3">F-type ATPases have 2 components, CF(1) - the catalytic core - and CF(0) - the membrane proton channel.</text>
</comment>
<evidence type="ECO:0000256" key="5">
    <source>
        <dbReference type="ARBA" id="ARBA00022547"/>
    </source>
</evidence>
<feature type="transmembrane region" description="Helical" evidence="13">
    <location>
        <begin position="12"/>
        <end position="35"/>
    </location>
</feature>
<comment type="subcellular location">
    <subcellularLocation>
        <location evidence="1 12">Mitochondrion membrane</location>
        <topology evidence="1 12">Single-pass membrane protein</topology>
    </subcellularLocation>
</comment>
<dbReference type="Pfam" id="PF00895">
    <property type="entry name" value="ATP-synt_8"/>
    <property type="match status" value="1"/>
</dbReference>
<evidence type="ECO:0000256" key="9">
    <source>
        <dbReference type="ARBA" id="ARBA00023065"/>
    </source>
</evidence>
<dbReference type="GO" id="GO:0045259">
    <property type="term" value="C:proton-transporting ATP synthase complex"/>
    <property type="evidence" value="ECO:0007669"/>
    <property type="project" value="UniProtKB-KW"/>
</dbReference>
<dbReference type="GO" id="GO:0015986">
    <property type="term" value="P:proton motive force-driven ATP synthesis"/>
    <property type="evidence" value="ECO:0007669"/>
    <property type="project" value="InterPro"/>
</dbReference>
<evidence type="ECO:0000256" key="12">
    <source>
        <dbReference type="RuleBase" id="RU003661"/>
    </source>
</evidence>
<dbReference type="AlphaFoldDB" id="A0A1X9HDI1"/>
<proteinExistence type="inferred from homology"/>
<keyword evidence="7 12" id="KW-0375">Hydrogen ion transport</keyword>
<keyword evidence="6 12" id="KW-0812">Transmembrane</keyword>
<evidence type="ECO:0000256" key="8">
    <source>
        <dbReference type="ARBA" id="ARBA00022989"/>
    </source>
</evidence>
<keyword evidence="9 12" id="KW-0406">Ion transport</keyword>
<evidence type="ECO:0000256" key="6">
    <source>
        <dbReference type="ARBA" id="ARBA00022692"/>
    </source>
</evidence>
<evidence type="ECO:0000256" key="7">
    <source>
        <dbReference type="ARBA" id="ARBA00022781"/>
    </source>
</evidence>
<keyword evidence="10 12" id="KW-0496">Mitochondrion</keyword>
<dbReference type="InterPro" id="IPR001421">
    <property type="entry name" value="ATP8_metazoa"/>
</dbReference>
<reference evidence="14" key="1">
    <citation type="submission" date="2016-02" db="EMBL/GenBank/DDBJ databases">
        <title>Phylogeny of the Onthophagini (Coleoptera:Scarabaeidae).</title>
        <authorList>
            <person name="Thijmen B."/>
            <person name="Alfried V.P."/>
        </authorList>
    </citation>
    <scope>NUCLEOTIDE SEQUENCE</scope>
</reference>
<comment type="similarity">
    <text evidence="2 12">Belongs to the ATPase protein 8 family.</text>
</comment>
<evidence type="ECO:0000256" key="1">
    <source>
        <dbReference type="ARBA" id="ARBA00004304"/>
    </source>
</evidence>
<protein>
    <recommendedName>
        <fullName evidence="12">ATP synthase complex subunit 8</fullName>
    </recommendedName>
</protein>
<accession>A0A1X9HDI1</accession>
<evidence type="ECO:0000313" key="14">
    <source>
        <dbReference type="EMBL" id="AND96090.1"/>
    </source>
</evidence>
<keyword evidence="5 12" id="KW-0138">CF(0)</keyword>
<keyword evidence="11 13" id="KW-0472">Membrane</keyword>
<evidence type="ECO:0000256" key="11">
    <source>
        <dbReference type="ARBA" id="ARBA00023136"/>
    </source>
</evidence>
<name>A0A1X9HDI1_9SCAR</name>
<gene>
    <name evidence="14" type="primary">atp8</name>
</gene>
<dbReference type="GO" id="GO:0031966">
    <property type="term" value="C:mitochondrial membrane"/>
    <property type="evidence" value="ECO:0007669"/>
    <property type="project" value="UniProtKB-SubCell"/>
</dbReference>
<keyword evidence="8 13" id="KW-1133">Transmembrane helix</keyword>
<organism evidence="14">
    <name type="scientific">Onthophagus falculatus</name>
    <dbReference type="NCBI Taxonomy" id="1848555"/>
    <lineage>
        <taxon>Eukaryota</taxon>
        <taxon>Metazoa</taxon>
        <taxon>Ecdysozoa</taxon>
        <taxon>Arthropoda</taxon>
        <taxon>Hexapoda</taxon>
        <taxon>Insecta</taxon>
        <taxon>Pterygota</taxon>
        <taxon>Neoptera</taxon>
        <taxon>Endopterygota</taxon>
        <taxon>Coleoptera</taxon>
        <taxon>Polyphaga</taxon>
        <taxon>Scarabaeiformia</taxon>
        <taxon>Scarabaeidae</taxon>
        <taxon>Scarabaeinae</taxon>
        <taxon>Onthophagini</taxon>
        <taxon>Onthophagus</taxon>
    </lineage>
</organism>
<dbReference type="EMBL" id="KU739448">
    <property type="protein sequence ID" value="AND96090.1"/>
    <property type="molecule type" value="Genomic_DNA"/>
</dbReference>
<evidence type="ECO:0000256" key="10">
    <source>
        <dbReference type="ARBA" id="ARBA00023128"/>
    </source>
</evidence>
<evidence type="ECO:0000256" key="3">
    <source>
        <dbReference type="ARBA" id="ARBA00011291"/>
    </source>
</evidence>